<keyword evidence="4" id="KW-0238">DNA-binding</keyword>
<dbReference type="CDD" id="cd07377">
    <property type="entry name" value="WHTH_GntR"/>
    <property type="match status" value="1"/>
</dbReference>
<dbReference type="GO" id="GO:0003700">
    <property type="term" value="F:DNA-binding transcription factor activity"/>
    <property type="evidence" value="ECO:0007669"/>
    <property type="project" value="InterPro"/>
</dbReference>
<gene>
    <name evidence="7" type="ORF">LCR_02380</name>
</gene>
<dbReference type="CDD" id="cd00609">
    <property type="entry name" value="AAT_like"/>
    <property type="match status" value="1"/>
</dbReference>
<dbReference type="AlphaFoldDB" id="A0A175VDZ7"/>
<evidence type="ECO:0000256" key="1">
    <source>
        <dbReference type="ARBA" id="ARBA00005384"/>
    </source>
</evidence>
<dbReference type="GO" id="GO:0003677">
    <property type="term" value="F:DNA binding"/>
    <property type="evidence" value="ECO:0007669"/>
    <property type="project" value="UniProtKB-KW"/>
</dbReference>
<reference evidence="7 8" key="1">
    <citation type="submission" date="2016-02" db="EMBL/GenBank/DDBJ databases">
        <title>Draft genome sequence of Aeromonas trota strain 1999lcr isolated from cerebrospinal fluid (CSF).</title>
        <authorList>
            <person name="Dallagassa C.B."/>
            <person name="Prediger K.C."/>
            <person name="Weiss V.A."/>
            <person name="Assis F.E."/>
            <person name="Baura V."/>
            <person name="Cruz L.M."/>
            <person name="Souza E.M."/>
            <person name="Pedrosa F.O."/>
            <person name="Fadel-Picheth C.M."/>
        </authorList>
    </citation>
    <scope>NUCLEOTIDE SEQUENCE [LARGE SCALE GENOMIC DNA]</scope>
    <source>
        <strain evidence="7 8">1999lcr</strain>
    </source>
</reference>
<dbReference type="Proteomes" id="UP000078435">
    <property type="component" value="Unassembled WGS sequence"/>
</dbReference>
<dbReference type="Gene3D" id="3.40.640.10">
    <property type="entry name" value="Type I PLP-dependent aspartate aminotransferase-like (Major domain)"/>
    <property type="match status" value="1"/>
</dbReference>
<dbReference type="SUPFAM" id="SSF53383">
    <property type="entry name" value="PLP-dependent transferases"/>
    <property type="match status" value="1"/>
</dbReference>
<evidence type="ECO:0000256" key="4">
    <source>
        <dbReference type="ARBA" id="ARBA00023125"/>
    </source>
</evidence>
<dbReference type="SUPFAM" id="SSF46785">
    <property type="entry name" value="Winged helix' DNA-binding domain"/>
    <property type="match status" value="1"/>
</dbReference>
<comment type="caution">
    <text evidence="7">The sequence shown here is derived from an EMBL/GenBank/DDBJ whole genome shotgun (WGS) entry which is preliminary data.</text>
</comment>
<name>A0A175VDZ7_AEREN</name>
<dbReference type="InterPro" id="IPR015422">
    <property type="entry name" value="PyrdxlP-dep_Trfase_small"/>
</dbReference>
<dbReference type="InterPro" id="IPR004839">
    <property type="entry name" value="Aminotransferase_I/II_large"/>
</dbReference>
<dbReference type="PANTHER" id="PTHR46577">
    <property type="entry name" value="HTH-TYPE TRANSCRIPTIONAL REGULATORY PROTEIN GABR"/>
    <property type="match status" value="1"/>
</dbReference>
<dbReference type="Gene3D" id="3.90.1150.10">
    <property type="entry name" value="Aspartate Aminotransferase, domain 1"/>
    <property type="match status" value="1"/>
</dbReference>
<dbReference type="PROSITE" id="PS50949">
    <property type="entry name" value="HTH_GNTR"/>
    <property type="match status" value="1"/>
</dbReference>
<organism evidence="7 8">
    <name type="scientific">Aeromonas enteropelogenes</name>
    <name type="common">Aeromonas trota</name>
    <dbReference type="NCBI Taxonomy" id="29489"/>
    <lineage>
        <taxon>Bacteria</taxon>
        <taxon>Pseudomonadati</taxon>
        <taxon>Pseudomonadota</taxon>
        <taxon>Gammaproteobacteria</taxon>
        <taxon>Aeromonadales</taxon>
        <taxon>Aeromonadaceae</taxon>
        <taxon>Aeromonas</taxon>
    </lineage>
</organism>
<dbReference type="Pfam" id="PF00392">
    <property type="entry name" value="GntR"/>
    <property type="match status" value="1"/>
</dbReference>
<dbReference type="Gene3D" id="1.10.10.10">
    <property type="entry name" value="Winged helix-like DNA-binding domain superfamily/Winged helix DNA-binding domain"/>
    <property type="match status" value="1"/>
</dbReference>
<feature type="domain" description="HTH gntR-type" evidence="6">
    <location>
        <begin position="11"/>
        <end position="79"/>
    </location>
</feature>
<evidence type="ECO:0000256" key="3">
    <source>
        <dbReference type="ARBA" id="ARBA00023015"/>
    </source>
</evidence>
<evidence type="ECO:0000313" key="8">
    <source>
        <dbReference type="Proteomes" id="UP000078435"/>
    </source>
</evidence>
<dbReference type="GO" id="GO:0030170">
    <property type="term" value="F:pyridoxal phosphate binding"/>
    <property type="evidence" value="ECO:0007669"/>
    <property type="project" value="InterPro"/>
</dbReference>
<dbReference type="EMBL" id="JMGO02000016">
    <property type="protein sequence ID" value="KXU78760.1"/>
    <property type="molecule type" value="Genomic_DNA"/>
</dbReference>
<evidence type="ECO:0000313" key="7">
    <source>
        <dbReference type="EMBL" id="KXU78760.1"/>
    </source>
</evidence>
<keyword evidence="3" id="KW-0805">Transcription regulation</keyword>
<dbReference type="InterPro" id="IPR036388">
    <property type="entry name" value="WH-like_DNA-bd_sf"/>
</dbReference>
<comment type="similarity">
    <text evidence="1">In the C-terminal section; belongs to the class-I pyridoxal-phosphate-dependent aminotransferase family.</text>
</comment>
<dbReference type="Pfam" id="PF00155">
    <property type="entry name" value="Aminotran_1_2"/>
    <property type="match status" value="1"/>
</dbReference>
<proteinExistence type="inferred from homology"/>
<dbReference type="InterPro" id="IPR036390">
    <property type="entry name" value="WH_DNA-bd_sf"/>
</dbReference>
<dbReference type="RefSeq" id="WP_061477218.1">
    <property type="nucleotide sequence ID" value="NZ_JMGO02000016.1"/>
</dbReference>
<dbReference type="PANTHER" id="PTHR46577:SF2">
    <property type="entry name" value="TRANSCRIPTIONAL REGULATORY PROTEIN"/>
    <property type="match status" value="1"/>
</dbReference>
<evidence type="ECO:0000256" key="5">
    <source>
        <dbReference type="ARBA" id="ARBA00023163"/>
    </source>
</evidence>
<dbReference type="InterPro" id="IPR015421">
    <property type="entry name" value="PyrdxlP-dep_Trfase_major"/>
</dbReference>
<protein>
    <recommendedName>
        <fullName evidence="6">HTH gntR-type domain-containing protein</fullName>
    </recommendedName>
</protein>
<dbReference type="InterPro" id="IPR000524">
    <property type="entry name" value="Tscrpt_reg_HTH_GntR"/>
</dbReference>
<dbReference type="SMART" id="SM00345">
    <property type="entry name" value="HTH_GNTR"/>
    <property type="match status" value="1"/>
</dbReference>
<evidence type="ECO:0000259" key="6">
    <source>
        <dbReference type="PROSITE" id="PS50949"/>
    </source>
</evidence>
<dbReference type="InterPro" id="IPR015424">
    <property type="entry name" value="PyrdxlP-dep_Trfase"/>
</dbReference>
<keyword evidence="2" id="KW-0663">Pyridoxal phosphate</keyword>
<accession>A0A175VDZ7</accession>
<evidence type="ECO:0000256" key="2">
    <source>
        <dbReference type="ARBA" id="ARBA00022898"/>
    </source>
</evidence>
<sequence length="465" mass="51145">MPSFSLDPTQGSLIQQLIHAIQQAIAARQLAPGQRLPSVRQLAAILGISTFTAADGYSRLVQQGVIVARRGDGYYVARTPLTPPMAPPPVPDARWLTDHRITPGPEVVQPGCGWLPSQWYPTQILQRALRQQGREADCAIAYGHSAGWQPLRQHLWQHHEALGIPVDPQGVLLTQGASQALALVVQSELRSGDTVLVDDPGYCNLITLLQHAGMRVIGVPWTAQGPDCAVLAEQLHLAQPKAFFTNPRQHNPTGASYSATTAFRVLQLTAQHHCLIVEDDVSAALTQSATPTLAALAGLEHIIYIGSFAKALAPGLRVGYLLASEERTDRLLRYKVMNAIASSELSERLVLRMLKDPDPPKEQQRLRDRLLRAGERWQQGLEQIRWQSFCPPQGGLFSWVRLPEPHQDALPLSEAALAEGLLLAPGSQFRVDAPATPWLRCNLAYSHQPLLDFLQRWARQQEGSS</sequence>
<dbReference type="InterPro" id="IPR051446">
    <property type="entry name" value="HTH_trans_reg/aminotransferase"/>
</dbReference>
<dbReference type="OrthoDB" id="9804020at2"/>
<keyword evidence="5" id="KW-0804">Transcription</keyword>